<evidence type="ECO:0000256" key="13">
    <source>
        <dbReference type="ARBA" id="ARBA00044893"/>
    </source>
</evidence>
<gene>
    <name evidence="26" type="ORF">BJY01DRAFT_218113</name>
</gene>
<evidence type="ECO:0000256" key="25">
    <source>
        <dbReference type="SAM" id="Phobius"/>
    </source>
</evidence>
<keyword evidence="3" id="KW-0813">Transport</keyword>
<feature type="transmembrane region" description="Helical" evidence="25">
    <location>
        <begin position="164"/>
        <end position="186"/>
    </location>
</feature>
<proteinExistence type="inferred from homology"/>
<evidence type="ECO:0000256" key="23">
    <source>
        <dbReference type="ARBA" id="ARBA00045709"/>
    </source>
</evidence>
<evidence type="ECO:0000256" key="3">
    <source>
        <dbReference type="ARBA" id="ARBA00022448"/>
    </source>
</evidence>
<dbReference type="Proteomes" id="UP001610446">
    <property type="component" value="Unassembled WGS sequence"/>
</dbReference>
<accession>A0ABR4JME4</accession>
<comment type="subunit">
    <text evidence="24">Homodimer. Interacts with lysosomal protein GLMP (via lumenal domain); the interaction starts while both proteins are still in the endoplasmic reticulum and is required for stabilization of MFSD1 in lysosomes but has no direct effect on its targeting to lysosomes or transporter activity.</text>
</comment>
<evidence type="ECO:0000256" key="4">
    <source>
        <dbReference type="ARBA" id="ARBA00022692"/>
    </source>
</evidence>
<evidence type="ECO:0000256" key="5">
    <source>
        <dbReference type="ARBA" id="ARBA00022989"/>
    </source>
</evidence>
<keyword evidence="5 25" id="KW-1133">Transmembrane helix</keyword>
<dbReference type="Pfam" id="PF07690">
    <property type="entry name" value="MFS_1"/>
    <property type="match status" value="1"/>
</dbReference>
<keyword evidence="7" id="KW-0458">Lysosome</keyword>
<comment type="catalytic activity">
    <reaction evidence="17">
        <text>L-arginyl-glycine(out) = L-arginyl-glycine(in)</text>
        <dbReference type="Rhea" id="RHEA:79391"/>
        <dbReference type="ChEBI" id="CHEBI:229955"/>
    </reaction>
</comment>
<evidence type="ECO:0000256" key="15">
    <source>
        <dbReference type="ARBA" id="ARBA00044899"/>
    </source>
</evidence>
<evidence type="ECO:0000256" key="17">
    <source>
        <dbReference type="ARBA" id="ARBA00044903"/>
    </source>
</evidence>
<evidence type="ECO:0000256" key="9">
    <source>
        <dbReference type="ARBA" id="ARBA00044878"/>
    </source>
</evidence>
<feature type="transmembrane region" description="Helical" evidence="25">
    <location>
        <begin position="340"/>
        <end position="362"/>
    </location>
</feature>
<feature type="transmembrane region" description="Helical" evidence="25">
    <location>
        <begin position="198"/>
        <end position="215"/>
    </location>
</feature>
<evidence type="ECO:0000256" key="21">
    <source>
        <dbReference type="ARBA" id="ARBA00044985"/>
    </source>
</evidence>
<feature type="transmembrane region" description="Helical" evidence="25">
    <location>
        <begin position="310"/>
        <end position="333"/>
    </location>
</feature>
<evidence type="ECO:0000256" key="2">
    <source>
        <dbReference type="ARBA" id="ARBA00008335"/>
    </source>
</evidence>
<keyword evidence="6 25" id="KW-0472">Membrane</keyword>
<name>A0ABR4JME4_9EURO</name>
<comment type="catalytic activity">
    <reaction evidence="19">
        <text>L-alanyl-L-lysine(out) = L-alanyl-L-lysine(in)</text>
        <dbReference type="Rhea" id="RHEA:79415"/>
        <dbReference type="ChEBI" id="CHEBI:192470"/>
    </reaction>
</comment>
<evidence type="ECO:0000256" key="6">
    <source>
        <dbReference type="ARBA" id="ARBA00023136"/>
    </source>
</evidence>
<evidence type="ECO:0000256" key="20">
    <source>
        <dbReference type="ARBA" id="ARBA00044924"/>
    </source>
</evidence>
<evidence type="ECO:0000256" key="8">
    <source>
        <dbReference type="ARBA" id="ARBA00044876"/>
    </source>
</evidence>
<feature type="transmembrane region" description="Helical" evidence="25">
    <location>
        <begin position="222"/>
        <end position="241"/>
    </location>
</feature>
<comment type="similarity">
    <text evidence="2">Belongs to the major facilitator superfamily.</text>
</comment>
<comment type="subcellular location">
    <subcellularLocation>
        <location evidence="1">Lysosome membrane</location>
        <topology evidence="1">Multi-pass membrane protein</topology>
    </subcellularLocation>
</comment>
<dbReference type="PANTHER" id="PTHR23512">
    <property type="entry name" value="MAJOR FACILITATOR SUPERFAMILY DOMAIN-CONTAINING PROTEIN 1"/>
    <property type="match status" value="1"/>
</dbReference>
<dbReference type="SUPFAM" id="SSF103473">
    <property type="entry name" value="MFS general substrate transporter"/>
    <property type="match status" value="1"/>
</dbReference>
<comment type="catalytic activity">
    <reaction evidence="9">
        <text>L-histidyl-glycine(out) = L-histidyl-glycine(in)</text>
        <dbReference type="Rhea" id="RHEA:79395"/>
        <dbReference type="ChEBI" id="CHEBI:229957"/>
    </reaction>
</comment>
<dbReference type="EMBL" id="JBFXLU010000117">
    <property type="protein sequence ID" value="KAL2840779.1"/>
    <property type="molecule type" value="Genomic_DNA"/>
</dbReference>
<dbReference type="InterPro" id="IPR011701">
    <property type="entry name" value="MFS"/>
</dbReference>
<keyword evidence="4 25" id="KW-0812">Transmembrane</keyword>
<evidence type="ECO:0000256" key="22">
    <source>
        <dbReference type="ARBA" id="ARBA00045018"/>
    </source>
</evidence>
<comment type="caution">
    <text evidence="26">The sequence shown here is derived from an EMBL/GenBank/DDBJ whole genome shotgun (WGS) entry which is preliminary data.</text>
</comment>
<comment type="catalytic activity">
    <reaction evidence="20">
        <text>L-lysyl-glycine(out) = L-lysyl-glycine(in)</text>
        <dbReference type="Rhea" id="RHEA:79407"/>
        <dbReference type="ChEBI" id="CHEBI:191202"/>
    </reaction>
</comment>
<comment type="catalytic activity">
    <reaction evidence="10">
        <text>L-alpha-aminoacyl-L-arginine(out) = L-alpha-aminoacyl-L-arginine(in)</text>
        <dbReference type="Rhea" id="RHEA:79367"/>
        <dbReference type="ChEBI" id="CHEBI:229968"/>
    </reaction>
</comment>
<evidence type="ECO:0000256" key="7">
    <source>
        <dbReference type="ARBA" id="ARBA00023228"/>
    </source>
</evidence>
<evidence type="ECO:0000256" key="24">
    <source>
        <dbReference type="ARBA" id="ARBA00046376"/>
    </source>
</evidence>
<organism evidence="26 27">
    <name type="scientific">Aspergillus pseudoustus</name>
    <dbReference type="NCBI Taxonomy" id="1810923"/>
    <lineage>
        <taxon>Eukaryota</taxon>
        <taxon>Fungi</taxon>
        <taxon>Dikarya</taxon>
        <taxon>Ascomycota</taxon>
        <taxon>Pezizomycotina</taxon>
        <taxon>Eurotiomycetes</taxon>
        <taxon>Eurotiomycetidae</taxon>
        <taxon>Eurotiales</taxon>
        <taxon>Aspergillaceae</taxon>
        <taxon>Aspergillus</taxon>
        <taxon>Aspergillus subgen. Nidulantes</taxon>
    </lineage>
</organism>
<feature type="transmembrane region" description="Helical" evidence="25">
    <location>
        <begin position="64"/>
        <end position="87"/>
    </location>
</feature>
<reference evidence="26 27" key="1">
    <citation type="submission" date="2024-07" db="EMBL/GenBank/DDBJ databases">
        <title>Section-level genome sequencing and comparative genomics of Aspergillus sections Usti and Cavernicolus.</title>
        <authorList>
            <consortium name="Lawrence Berkeley National Laboratory"/>
            <person name="Nybo J.L."/>
            <person name="Vesth T.C."/>
            <person name="Theobald S."/>
            <person name="Frisvad J.C."/>
            <person name="Larsen T.O."/>
            <person name="Kjaerboelling I."/>
            <person name="Rothschild-Mancinelli K."/>
            <person name="Lyhne E.K."/>
            <person name="Kogle M.E."/>
            <person name="Barry K."/>
            <person name="Clum A."/>
            <person name="Na H."/>
            <person name="Ledsgaard L."/>
            <person name="Lin J."/>
            <person name="Lipzen A."/>
            <person name="Kuo A."/>
            <person name="Riley R."/>
            <person name="Mondo S."/>
            <person name="Labutti K."/>
            <person name="Haridas S."/>
            <person name="Pangalinan J."/>
            <person name="Salamov A.A."/>
            <person name="Simmons B.A."/>
            <person name="Magnuson J.K."/>
            <person name="Chen J."/>
            <person name="Drula E."/>
            <person name="Henrissat B."/>
            <person name="Wiebenga A."/>
            <person name="Lubbers R.J."/>
            <person name="Gomes A.C."/>
            <person name="Makela M.R."/>
            <person name="Stajich J."/>
            <person name="Grigoriev I.V."/>
            <person name="Mortensen U.H."/>
            <person name="De Vries R.P."/>
            <person name="Baker S.E."/>
            <person name="Andersen M.R."/>
        </authorList>
    </citation>
    <scope>NUCLEOTIDE SEQUENCE [LARGE SCALE GENOMIC DNA]</scope>
    <source>
        <strain evidence="26 27">CBS 123904</strain>
    </source>
</reference>
<comment type="catalytic activity">
    <reaction evidence="12">
        <text>L-lysyl-L-alpha-amino acid(out) = L-lysyl-L-alpha-amino acid(in)</text>
        <dbReference type="Rhea" id="RHEA:79387"/>
        <dbReference type="ChEBI" id="CHEBI:229965"/>
    </reaction>
</comment>
<comment type="catalytic activity">
    <reaction evidence="11">
        <text>L-alpha-aminoacyl-L-histidine(out) = L-alpha-aminoacyl-L-histidine(in)</text>
        <dbReference type="Rhea" id="RHEA:79375"/>
        <dbReference type="ChEBI" id="CHEBI:229967"/>
    </reaction>
</comment>
<comment type="catalytic activity">
    <reaction evidence="16">
        <text>L-lysyl-L-lysine(out) = L-lysyl-L-lysine(in)</text>
        <dbReference type="Rhea" id="RHEA:79403"/>
        <dbReference type="ChEBI" id="CHEBI:229956"/>
    </reaction>
</comment>
<comment type="function">
    <text evidence="23">Lysosomal dipeptide uniporter that selectively exports lysine, arginine or histidine-containing dipeptides with a net positive charge from the lysosome lumen into the cytosol. Could play a role in a specific type of protein O-glycosylation indirectly regulating macrophages migration and tissue invasion. Also essential for liver homeostasis.</text>
</comment>
<evidence type="ECO:0000256" key="10">
    <source>
        <dbReference type="ARBA" id="ARBA00044881"/>
    </source>
</evidence>
<comment type="catalytic activity">
    <reaction evidence="13">
        <text>L-alpha-aminoacyl-L-lysine(out) = L-alpha-aminoacyl-L-lysine(in)</text>
        <dbReference type="Rhea" id="RHEA:79383"/>
        <dbReference type="ChEBI" id="CHEBI:229966"/>
    </reaction>
</comment>
<dbReference type="PANTHER" id="PTHR23512:SF3">
    <property type="entry name" value="MAJOR FACILITATOR SUPERFAMILY DOMAIN-CONTAINING PROTEIN 1"/>
    <property type="match status" value="1"/>
</dbReference>
<sequence length="378" mass="40581">MVVGRVFFGLGGEVVGVLGCEIITRWFQHKRLSLALAINLGLGRLGSVSNSILVPWLIELYGVIAVTWIATLLAIGVSTIGLISFLATSGPATEPDQIQLIPENPDKGLDNNKPLSQTALLHHFPRIFWDLARVSLIDYACLNTFTNSAQRLLAIRFYNGDQPAAGAAVSILFVLSGFLISPLGFLLDALPASGYPRALITSNALLILAHGIFLTDSISTPIVPLCLIGTADALLSVAFWGSVTRCLLHATHAETRASRGRETCLKDELVPLLREEMMDITPPPSTEGGEDEEVGLREVPSMQGEAMRTLGIGIMTSLMNISTAVVPAFLAVVENAAGFLGLEFVFLVLGVMGCVVCVRLAWTWELDCDGGGREEREI</sequence>
<feature type="transmembrane region" description="Helical" evidence="25">
    <location>
        <begin position="34"/>
        <end position="58"/>
    </location>
</feature>
<comment type="catalytic activity">
    <reaction evidence="14">
        <text>L-aspartyl-L-lysine(out) = L-aspartyl-L-lysine(in)</text>
        <dbReference type="Rhea" id="RHEA:79411"/>
        <dbReference type="ChEBI" id="CHEBI:229953"/>
    </reaction>
</comment>
<dbReference type="InterPro" id="IPR036259">
    <property type="entry name" value="MFS_trans_sf"/>
</dbReference>
<evidence type="ECO:0000313" key="26">
    <source>
        <dbReference type="EMBL" id="KAL2840779.1"/>
    </source>
</evidence>
<evidence type="ECO:0000256" key="1">
    <source>
        <dbReference type="ARBA" id="ARBA00004155"/>
    </source>
</evidence>
<comment type="catalytic activity">
    <reaction evidence="8">
        <text>L-lysyl-L-alanine(out) = L-lysyl-L-alanine(in)</text>
        <dbReference type="Rhea" id="RHEA:79399"/>
        <dbReference type="ChEBI" id="CHEBI:229954"/>
    </reaction>
</comment>
<comment type="catalytic activity">
    <reaction evidence="15">
        <text>L-arginyl-L-alpha-amino acid(out) = L-arginyl-L-alpha-amino acid(in)</text>
        <dbReference type="Rhea" id="RHEA:79371"/>
        <dbReference type="ChEBI" id="CHEBI:84315"/>
    </reaction>
</comment>
<keyword evidence="27" id="KW-1185">Reference proteome</keyword>
<protein>
    <recommendedName>
        <fullName evidence="21">Lysosomal dipeptide transporter MFSD1</fullName>
    </recommendedName>
    <alternativeName>
        <fullName evidence="22">Major facilitator superfamily domain-containing protein 1</fullName>
    </alternativeName>
</protein>
<evidence type="ECO:0000256" key="16">
    <source>
        <dbReference type="ARBA" id="ARBA00044900"/>
    </source>
</evidence>
<dbReference type="InterPro" id="IPR052187">
    <property type="entry name" value="MFSD1"/>
</dbReference>
<evidence type="ECO:0000313" key="27">
    <source>
        <dbReference type="Proteomes" id="UP001610446"/>
    </source>
</evidence>
<evidence type="ECO:0000256" key="14">
    <source>
        <dbReference type="ARBA" id="ARBA00044898"/>
    </source>
</evidence>
<dbReference type="Gene3D" id="1.20.1250.20">
    <property type="entry name" value="MFS general substrate transporter like domains"/>
    <property type="match status" value="1"/>
</dbReference>
<evidence type="ECO:0000256" key="11">
    <source>
        <dbReference type="ARBA" id="ARBA00044884"/>
    </source>
</evidence>
<evidence type="ECO:0000256" key="18">
    <source>
        <dbReference type="ARBA" id="ARBA00044912"/>
    </source>
</evidence>
<comment type="catalytic activity">
    <reaction evidence="18">
        <text>L-histidyl-L-alpha-amino acid(out) = L-histidyl-L-alpha-amino acid(in)</text>
        <dbReference type="Rhea" id="RHEA:79379"/>
        <dbReference type="ChEBI" id="CHEBI:229964"/>
    </reaction>
</comment>
<evidence type="ECO:0000256" key="19">
    <source>
        <dbReference type="ARBA" id="ARBA00044919"/>
    </source>
</evidence>
<evidence type="ECO:0000256" key="12">
    <source>
        <dbReference type="ARBA" id="ARBA00044891"/>
    </source>
</evidence>